<accession>A0A7I8WAD5</accession>
<name>A0A7I8WAD5_9ANNE</name>
<feature type="chain" id="PRO_5029576214" evidence="1">
    <location>
        <begin position="18"/>
        <end position="112"/>
    </location>
</feature>
<reference evidence="2 3" key="1">
    <citation type="submission" date="2020-08" db="EMBL/GenBank/DDBJ databases">
        <authorList>
            <person name="Hejnol A."/>
        </authorList>
    </citation>
    <scope>NUCLEOTIDE SEQUENCE [LARGE SCALE GENOMIC DNA]</scope>
</reference>
<evidence type="ECO:0000313" key="3">
    <source>
        <dbReference type="Proteomes" id="UP000549394"/>
    </source>
</evidence>
<proteinExistence type="predicted"/>
<evidence type="ECO:0000313" key="2">
    <source>
        <dbReference type="EMBL" id="CAD5125098.1"/>
    </source>
</evidence>
<sequence length="112" mass="12685">MSFIVFILCLATVTTFGRIIEDDNEFKRGYAVPGLMMMDDYQNGKRNVPGIMMQDLFDDMDKRSLTPVPFYCNKKAPCQNGGIGPKITQRRGRAVCVCLCRKGFKNAWCTKS</sequence>
<keyword evidence="3" id="KW-1185">Reference proteome</keyword>
<comment type="caution">
    <text evidence="2">The sequence shown here is derived from an EMBL/GenBank/DDBJ whole genome shotgun (WGS) entry which is preliminary data.</text>
</comment>
<keyword evidence="1" id="KW-0732">Signal</keyword>
<gene>
    <name evidence="2" type="ORF">DGYR_LOCUS12537</name>
</gene>
<protein>
    <submittedName>
        <fullName evidence="2">DgyrCDS13343</fullName>
    </submittedName>
</protein>
<dbReference type="EMBL" id="CAJFCJ010000024">
    <property type="protein sequence ID" value="CAD5125098.1"/>
    <property type="molecule type" value="Genomic_DNA"/>
</dbReference>
<evidence type="ECO:0000256" key="1">
    <source>
        <dbReference type="SAM" id="SignalP"/>
    </source>
</evidence>
<organism evidence="2 3">
    <name type="scientific">Dimorphilus gyrociliatus</name>
    <dbReference type="NCBI Taxonomy" id="2664684"/>
    <lineage>
        <taxon>Eukaryota</taxon>
        <taxon>Metazoa</taxon>
        <taxon>Spiralia</taxon>
        <taxon>Lophotrochozoa</taxon>
        <taxon>Annelida</taxon>
        <taxon>Polychaeta</taxon>
        <taxon>Polychaeta incertae sedis</taxon>
        <taxon>Dinophilidae</taxon>
        <taxon>Dimorphilus</taxon>
    </lineage>
</organism>
<dbReference type="Proteomes" id="UP000549394">
    <property type="component" value="Unassembled WGS sequence"/>
</dbReference>
<feature type="signal peptide" evidence="1">
    <location>
        <begin position="1"/>
        <end position="17"/>
    </location>
</feature>
<dbReference type="AlphaFoldDB" id="A0A7I8WAD5"/>